<name>A0A847SD17_9NEIS</name>
<dbReference type="SMART" id="SM00563">
    <property type="entry name" value="PlsC"/>
    <property type="match status" value="1"/>
</dbReference>
<dbReference type="InterPro" id="IPR002123">
    <property type="entry name" value="Plipid/glycerol_acylTrfase"/>
</dbReference>
<dbReference type="SUPFAM" id="SSF69593">
    <property type="entry name" value="Glycerol-3-phosphate (1)-acyltransferase"/>
    <property type="match status" value="1"/>
</dbReference>
<dbReference type="Pfam" id="PF01553">
    <property type="entry name" value="Acyltransferase"/>
    <property type="match status" value="1"/>
</dbReference>
<dbReference type="Proteomes" id="UP000587991">
    <property type="component" value="Unassembled WGS sequence"/>
</dbReference>
<evidence type="ECO:0000313" key="7">
    <source>
        <dbReference type="Proteomes" id="UP000587991"/>
    </source>
</evidence>
<gene>
    <name evidence="6" type="ORF">HF682_16335</name>
</gene>
<accession>A0A847SD17</accession>
<dbReference type="RefSeq" id="WP_168878397.1">
    <property type="nucleotide sequence ID" value="NZ_JABAIM010000004.1"/>
</dbReference>
<sequence>MLVIRSLLFYLIALLTTPLYCLIGVLILPLPPQLRYRIMTQRGWTLITMWVIEHICGIKYVVEGAENIPDRPAVIYSKHQSAWETMALQFIFPPQVYIAKQELRWLPFFGWGLATISTIFIDRKAGARSKEKMVAAARNRLDNGFWIVIFPEGTRIAPGRRVKYKKGGAELARALDVPLVPVAHNAGEFWARNSWWKRPGTITVSIGRPVYPEGRDATTLTDVAETWIEDEVQRISTLPR</sequence>
<protein>
    <submittedName>
        <fullName evidence="6">1-acyl-sn-glycerol-3-phosphate acyltransferase</fullName>
    </submittedName>
</protein>
<dbReference type="EMBL" id="JABAIM010000004">
    <property type="protein sequence ID" value="NLR76737.1"/>
    <property type="molecule type" value="Genomic_DNA"/>
</dbReference>
<organism evidence="6 7">
    <name type="scientific">Leeia aquatica</name>
    <dbReference type="NCBI Taxonomy" id="2725557"/>
    <lineage>
        <taxon>Bacteria</taxon>
        <taxon>Pseudomonadati</taxon>
        <taxon>Pseudomonadota</taxon>
        <taxon>Betaproteobacteria</taxon>
        <taxon>Neisseriales</taxon>
        <taxon>Leeiaceae</taxon>
        <taxon>Leeia</taxon>
    </lineage>
</organism>
<dbReference type="GO" id="GO:0006654">
    <property type="term" value="P:phosphatidic acid biosynthetic process"/>
    <property type="evidence" value="ECO:0007669"/>
    <property type="project" value="TreeGrafter"/>
</dbReference>
<evidence type="ECO:0000313" key="6">
    <source>
        <dbReference type="EMBL" id="NLR76737.1"/>
    </source>
</evidence>
<evidence type="ECO:0000256" key="4">
    <source>
        <dbReference type="SAM" id="Phobius"/>
    </source>
</evidence>
<keyword evidence="4" id="KW-1133">Transmembrane helix</keyword>
<reference evidence="6 7" key="1">
    <citation type="submission" date="2020-04" db="EMBL/GenBank/DDBJ databases">
        <title>Draft genome of Leeia sp. IMCC25680.</title>
        <authorList>
            <person name="Song J."/>
            <person name="Cho J.-C."/>
        </authorList>
    </citation>
    <scope>NUCLEOTIDE SEQUENCE [LARGE SCALE GENOMIC DNA]</scope>
    <source>
        <strain evidence="6 7">IMCC25680</strain>
    </source>
</reference>
<keyword evidence="2 6" id="KW-0808">Transferase</keyword>
<dbReference type="CDD" id="cd07989">
    <property type="entry name" value="LPLAT_AGPAT-like"/>
    <property type="match status" value="1"/>
</dbReference>
<feature type="transmembrane region" description="Helical" evidence="4">
    <location>
        <begin position="7"/>
        <end position="30"/>
    </location>
</feature>
<keyword evidence="4" id="KW-0812">Transmembrane</keyword>
<evidence type="ECO:0000256" key="1">
    <source>
        <dbReference type="ARBA" id="ARBA00005189"/>
    </source>
</evidence>
<comment type="pathway">
    <text evidence="1">Lipid metabolism.</text>
</comment>
<feature type="domain" description="Phospholipid/glycerol acyltransferase" evidence="5">
    <location>
        <begin position="73"/>
        <end position="187"/>
    </location>
</feature>
<evidence type="ECO:0000259" key="5">
    <source>
        <dbReference type="SMART" id="SM00563"/>
    </source>
</evidence>
<keyword evidence="7" id="KW-1185">Reference proteome</keyword>
<keyword evidence="3 6" id="KW-0012">Acyltransferase</keyword>
<evidence type="ECO:0000256" key="2">
    <source>
        <dbReference type="ARBA" id="ARBA00022679"/>
    </source>
</evidence>
<dbReference type="GO" id="GO:0003841">
    <property type="term" value="F:1-acylglycerol-3-phosphate O-acyltransferase activity"/>
    <property type="evidence" value="ECO:0007669"/>
    <property type="project" value="TreeGrafter"/>
</dbReference>
<dbReference type="PANTHER" id="PTHR10434">
    <property type="entry name" value="1-ACYL-SN-GLYCEROL-3-PHOSPHATE ACYLTRANSFERASE"/>
    <property type="match status" value="1"/>
</dbReference>
<dbReference type="PANTHER" id="PTHR10434:SF40">
    <property type="entry name" value="1-ACYL-SN-GLYCEROL-3-PHOSPHATE ACYLTRANSFERASE"/>
    <property type="match status" value="1"/>
</dbReference>
<evidence type="ECO:0000256" key="3">
    <source>
        <dbReference type="ARBA" id="ARBA00023315"/>
    </source>
</evidence>
<dbReference type="AlphaFoldDB" id="A0A847SD17"/>
<comment type="caution">
    <text evidence="6">The sequence shown here is derived from an EMBL/GenBank/DDBJ whole genome shotgun (WGS) entry which is preliminary data.</text>
</comment>
<keyword evidence="4" id="KW-0472">Membrane</keyword>
<proteinExistence type="predicted"/>